<organism evidence="2 3">
    <name type="scientific">Hydrogenophaga luteola</name>
    <dbReference type="NCBI Taxonomy" id="1591122"/>
    <lineage>
        <taxon>Bacteria</taxon>
        <taxon>Pseudomonadati</taxon>
        <taxon>Pseudomonadota</taxon>
        <taxon>Betaproteobacteria</taxon>
        <taxon>Burkholderiales</taxon>
        <taxon>Comamonadaceae</taxon>
        <taxon>Hydrogenophaga</taxon>
    </lineage>
</organism>
<feature type="transmembrane region" description="Helical" evidence="1">
    <location>
        <begin position="374"/>
        <end position="392"/>
    </location>
</feature>
<feature type="transmembrane region" description="Helical" evidence="1">
    <location>
        <begin position="21"/>
        <end position="41"/>
    </location>
</feature>
<keyword evidence="1" id="KW-0472">Membrane</keyword>
<proteinExistence type="predicted"/>
<dbReference type="RefSeq" id="WP_382176036.1">
    <property type="nucleotide sequence ID" value="NZ_JBHRXX010000007.1"/>
</dbReference>
<protein>
    <recommendedName>
        <fullName evidence="4">Glycosyltransferase RgtA/B/C/D-like domain-containing protein</fullName>
    </recommendedName>
</protein>
<feature type="transmembrane region" description="Helical" evidence="1">
    <location>
        <begin position="421"/>
        <end position="438"/>
    </location>
</feature>
<keyword evidence="3" id="KW-1185">Reference proteome</keyword>
<gene>
    <name evidence="2" type="ORF">ACFOPI_16470</name>
</gene>
<feature type="transmembrane region" description="Helical" evidence="1">
    <location>
        <begin position="92"/>
        <end position="111"/>
    </location>
</feature>
<comment type="caution">
    <text evidence="2">The sequence shown here is derived from an EMBL/GenBank/DDBJ whole genome shotgun (WGS) entry which is preliminary data.</text>
</comment>
<feature type="transmembrane region" description="Helical" evidence="1">
    <location>
        <begin position="349"/>
        <end position="367"/>
    </location>
</feature>
<evidence type="ECO:0000256" key="1">
    <source>
        <dbReference type="SAM" id="Phobius"/>
    </source>
</evidence>
<feature type="transmembrane region" description="Helical" evidence="1">
    <location>
        <begin position="311"/>
        <end position="329"/>
    </location>
</feature>
<dbReference type="EMBL" id="JBHRXX010000007">
    <property type="protein sequence ID" value="MFC3685199.1"/>
    <property type="molecule type" value="Genomic_DNA"/>
</dbReference>
<name>A0ABV7W5V9_9BURK</name>
<evidence type="ECO:0008006" key="4">
    <source>
        <dbReference type="Google" id="ProtNLM"/>
    </source>
</evidence>
<feature type="transmembrane region" description="Helical" evidence="1">
    <location>
        <begin position="280"/>
        <end position="299"/>
    </location>
</feature>
<keyword evidence="1" id="KW-1133">Transmembrane helix</keyword>
<accession>A0ABV7W5V9</accession>
<feature type="transmembrane region" description="Helical" evidence="1">
    <location>
        <begin position="146"/>
        <end position="168"/>
    </location>
</feature>
<keyword evidence="1" id="KW-0812">Transmembrane</keyword>
<evidence type="ECO:0000313" key="3">
    <source>
        <dbReference type="Proteomes" id="UP001595729"/>
    </source>
</evidence>
<evidence type="ECO:0000313" key="2">
    <source>
        <dbReference type="EMBL" id="MFC3685199.1"/>
    </source>
</evidence>
<dbReference type="Proteomes" id="UP001595729">
    <property type="component" value="Unassembled WGS sequence"/>
</dbReference>
<feature type="transmembrane region" description="Helical" evidence="1">
    <location>
        <begin position="215"/>
        <end position="234"/>
    </location>
</feature>
<sequence length="728" mass="80978">MEPTNTSTTIPLCVSDAVHRLAVRAVILLSAVLYFLLSLSFEGPAYLQDEIGYLAKAAFLAGRSIDAASSYHAGYSILLAPVFLLTTEISRVWTGVVALNVILWVLSLFMIQRLTPVIYPSARPAAILASVTGLATYPAWPTLTGYAFPSPLIVASILLSLLLLNALIKRGWQSPEALAICAGITFWIHPTGLAIIGALTATLAVASPQKERIGLLLRFLVITAALVITYKAWIHPWINHAMTPDGFLPTTHYKSYVEVLGKLLDPAVIGRSLLRLMGEFSYLMISTLGVFVVGTWFLTRNLRSGISSQEAILSFYCLLTLFGIALMAALQLETYETANDIQHWQYGRYIDTALPLILSIGFAHIAQNLKRKRVFLGFLLILPFLAATGLLLDKWSNAAPINNIFATPAFWPQYLFEKSSFLQWYLMGCAGCVIAFSVPKFTLPLAWAFSATLSLTTQYNWHQDILHGYSRPTPLPDIIKANYPDGTCVAFEKPVHQEAPTLQDERLGLHALHLTNMVFMRMQPERWLKECDGPFLTYRPELFEDISNAIPMIKEMDSGLYLIEKQERLNNAQYHIPEEPSSLMVNRSKEKDYLARTLLYRDSKDLSRHTQVGLNGSTGLASTGKTGYLFFGPYMELPKGNYRLAIRVSAPRASEAVVDVVNERAGKSHLQAQICKEGCSSESPVLLDVEIPEDESALEIRMRVQRTDTVLVQSVQLTSLEDQRRDAP</sequence>
<reference evidence="3" key="1">
    <citation type="journal article" date="2019" name="Int. J. Syst. Evol. Microbiol.">
        <title>The Global Catalogue of Microorganisms (GCM) 10K type strain sequencing project: providing services to taxonomists for standard genome sequencing and annotation.</title>
        <authorList>
            <consortium name="The Broad Institute Genomics Platform"/>
            <consortium name="The Broad Institute Genome Sequencing Center for Infectious Disease"/>
            <person name="Wu L."/>
            <person name="Ma J."/>
        </authorList>
    </citation>
    <scope>NUCLEOTIDE SEQUENCE [LARGE SCALE GENOMIC DNA]</scope>
    <source>
        <strain evidence="3">KCTC 42501</strain>
    </source>
</reference>